<evidence type="ECO:0000313" key="1">
    <source>
        <dbReference type="EMBL" id="KRZ01672.1"/>
    </source>
</evidence>
<dbReference type="Proteomes" id="UP000055024">
    <property type="component" value="Unassembled WGS sequence"/>
</dbReference>
<reference evidence="1 2" key="1">
    <citation type="submission" date="2015-01" db="EMBL/GenBank/DDBJ databases">
        <title>Evolution of Trichinella species and genotypes.</title>
        <authorList>
            <person name="Korhonen P.K."/>
            <person name="Edoardo P."/>
            <person name="Giuseppe L.R."/>
            <person name="Gasser R.B."/>
        </authorList>
    </citation>
    <scope>NUCLEOTIDE SEQUENCE [LARGE SCALE GENOMIC DNA]</scope>
    <source>
        <strain evidence="1">ISS1029</strain>
    </source>
</reference>
<dbReference type="EMBL" id="JYDP01000269">
    <property type="protein sequence ID" value="KRZ01672.1"/>
    <property type="molecule type" value="Genomic_DNA"/>
</dbReference>
<sequence>MAKDLRMKRVCLCRHAIACCVWVIVFAMAFSQTSTFPGKVISEFLNSSFFSNHYSNLIRCIHNISDSLHMNFYCLYYVRVSGSVVKRSLSSFKAFNMNNEDQNK</sequence>
<comment type="caution">
    <text evidence="1">The sequence shown here is derived from an EMBL/GenBank/DDBJ whole genome shotgun (WGS) entry which is preliminary data.</text>
</comment>
<protein>
    <submittedName>
        <fullName evidence="1">Uncharacterized protein</fullName>
    </submittedName>
</protein>
<proteinExistence type="predicted"/>
<accession>A0A0V1GTL7</accession>
<evidence type="ECO:0000313" key="2">
    <source>
        <dbReference type="Proteomes" id="UP000055024"/>
    </source>
</evidence>
<dbReference type="AlphaFoldDB" id="A0A0V1GTL7"/>
<name>A0A0V1GTL7_9BILA</name>
<organism evidence="1 2">
    <name type="scientific">Trichinella zimbabwensis</name>
    <dbReference type="NCBI Taxonomy" id="268475"/>
    <lineage>
        <taxon>Eukaryota</taxon>
        <taxon>Metazoa</taxon>
        <taxon>Ecdysozoa</taxon>
        <taxon>Nematoda</taxon>
        <taxon>Enoplea</taxon>
        <taxon>Dorylaimia</taxon>
        <taxon>Trichinellida</taxon>
        <taxon>Trichinellidae</taxon>
        <taxon>Trichinella</taxon>
    </lineage>
</organism>
<keyword evidence="2" id="KW-1185">Reference proteome</keyword>
<gene>
    <name evidence="1" type="ORF">T11_12075</name>
</gene>